<dbReference type="CDD" id="cd00086">
    <property type="entry name" value="homeodomain"/>
    <property type="match status" value="1"/>
</dbReference>
<dbReference type="PRINTS" id="PR00024">
    <property type="entry name" value="HOMEOBOX"/>
</dbReference>
<evidence type="ECO:0000256" key="8">
    <source>
        <dbReference type="RuleBase" id="RU000682"/>
    </source>
</evidence>
<comment type="subcellular location">
    <subcellularLocation>
        <location evidence="1 7 8">Nucleus</location>
    </subcellularLocation>
</comment>
<proteinExistence type="inferred from homology"/>
<evidence type="ECO:0000313" key="11">
    <source>
        <dbReference type="EnsemblMetazoa" id="SMAR012490-PA"/>
    </source>
</evidence>
<dbReference type="GO" id="GO:0005634">
    <property type="term" value="C:nucleus"/>
    <property type="evidence" value="ECO:0007669"/>
    <property type="project" value="UniProtKB-SubCell"/>
</dbReference>
<dbReference type="FunFam" id="1.10.10.60:FF:000256">
    <property type="entry name" value="Even-skipped homeobox 1"/>
    <property type="match status" value="1"/>
</dbReference>
<dbReference type="eggNOG" id="KOG0844">
    <property type="taxonomic scope" value="Eukaryota"/>
</dbReference>
<dbReference type="SUPFAM" id="SSF46689">
    <property type="entry name" value="Homeodomain-like"/>
    <property type="match status" value="1"/>
</dbReference>
<feature type="domain" description="Homeobox" evidence="10">
    <location>
        <begin position="189"/>
        <end position="249"/>
    </location>
</feature>
<feature type="region of interest" description="Disordered" evidence="9">
    <location>
        <begin position="105"/>
        <end position="188"/>
    </location>
</feature>
<dbReference type="AlphaFoldDB" id="T1JF80"/>
<dbReference type="PhylomeDB" id="T1JF80"/>
<feature type="compositionally biased region" description="Polar residues" evidence="9">
    <location>
        <begin position="105"/>
        <end position="123"/>
    </location>
</feature>
<dbReference type="InterPro" id="IPR001356">
    <property type="entry name" value="HD"/>
</dbReference>
<keyword evidence="2" id="KW-0217">Developmental protein</keyword>
<evidence type="ECO:0000256" key="6">
    <source>
        <dbReference type="ARBA" id="ARBA00038449"/>
    </source>
</evidence>
<dbReference type="SMART" id="SM00389">
    <property type="entry name" value="HOX"/>
    <property type="match status" value="1"/>
</dbReference>
<evidence type="ECO:0000256" key="5">
    <source>
        <dbReference type="ARBA" id="ARBA00023242"/>
    </source>
</evidence>
<dbReference type="HOGENOM" id="CLU_066736_0_0_1"/>
<keyword evidence="12" id="KW-1185">Reference proteome</keyword>
<name>T1JF80_STRMM</name>
<keyword evidence="5 7" id="KW-0539">Nucleus</keyword>
<dbReference type="PANTHER" id="PTHR46294">
    <property type="entry name" value="SEGMENTATION PROTEIN EVEN-SKIPPED"/>
    <property type="match status" value="1"/>
</dbReference>
<dbReference type="GO" id="GO:0000981">
    <property type="term" value="F:DNA-binding transcription factor activity, RNA polymerase II-specific"/>
    <property type="evidence" value="ECO:0007669"/>
    <property type="project" value="InterPro"/>
</dbReference>
<dbReference type="GO" id="GO:0000978">
    <property type="term" value="F:RNA polymerase II cis-regulatory region sequence-specific DNA binding"/>
    <property type="evidence" value="ECO:0007669"/>
    <property type="project" value="TreeGrafter"/>
</dbReference>
<feature type="compositionally biased region" description="Basic and acidic residues" evidence="9">
    <location>
        <begin position="155"/>
        <end position="167"/>
    </location>
</feature>
<feature type="DNA-binding region" description="Homeobox" evidence="7">
    <location>
        <begin position="191"/>
        <end position="250"/>
    </location>
</feature>
<dbReference type="InterPro" id="IPR009057">
    <property type="entry name" value="Homeodomain-like_sf"/>
</dbReference>
<dbReference type="PROSITE" id="PS50071">
    <property type="entry name" value="HOMEOBOX_2"/>
    <property type="match status" value="1"/>
</dbReference>
<comment type="similarity">
    <text evidence="6">Belongs to the even-skipped homeobox family.</text>
</comment>
<dbReference type="Proteomes" id="UP000014500">
    <property type="component" value="Unassembled WGS sequence"/>
</dbReference>
<dbReference type="EMBL" id="JH432147">
    <property type="status" value="NOT_ANNOTATED_CDS"/>
    <property type="molecule type" value="Genomic_DNA"/>
</dbReference>
<dbReference type="Pfam" id="PF00046">
    <property type="entry name" value="Homeodomain"/>
    <property type="match status" value="1"/>
</dbReference>
<dbReference type="EnsemblMetazoa" id="SMAR012490-RA">
    <property type="protein sequence ID" value="SMAR012490-PA"/>
    <property type="gene ID" value="SMAR012490"/>
</dbReference>
<keyword evidence="3 7" id="KW-0238">DNA-binding</keyword>
<evidence type="ECO:0000256" key="1">
    <source>
        <dbReference type="ARBA" id="ARBA00004123"/>
    </source>
</evidence>
<dbReference type="InterPro" id="IPR052002">
    <property type="entry name" value="Even-skipped_HD"/>
</dbReference>
<reference evidence="11" key="2">
    <citation type="submission" date="2015-02" db="UniProtKB">
        <authorList>
            <consortium name="EnsemblMetazoa"/>
        </authorList>
    </citation>
    <scope>IDENTIFICATION</scope>
</reference>
<accession>T1JF80</accession>
<sequence>MAFYHPTNIFLTFSTGFIFSNIFSPQAKPGSCRPPLPTTDEQCLLIIRPPPYSNRSSNVLDQHIAFVRDSIRVTFKSVKTQSFRLNVDTSSQNEDSIDYHINIDENSSQGSKIGHSPDSTSAQSPPPVDLRRGDPLDSYSVAVAALHRSQHSRTPPKEKILSQDDTKLSPNDNSNAEKSAKDFNSQDANQIRRYRTAFTREQIGRLEKEFYRENYVSRPRRCELAAALNLPESTIKVWFQNRRMKDKRQRMALAWPYADPHFAAYVLQAAAASGAYPYPLPSSVPINYYTNLGLNRYQPYALPLRPQSSLLSSGYLRSPAMDGPLSGPLSNPVPQVTPTTTCNINSTTTPVTSLVSEHFSACPVPQSPLGSPETCRCNLFYPSLNLRNTNLPTPPLACTTVLETARTSNLFQPYKTDVSERA</sequence>
<reference evidence="12" key="1">
    <citation type="submission" date="2011-05" db="EMBL/GenBank/DDBJ databases">
        <authorList>
            <person name="Richards S.R."/>
            <person name="Qu J."/>
            <person name="Jiang H."/>
            <person name="Jhangiani S.N."/>
            <person name="Agravi P."/>
            <person name="Goodspeed R."/>
            <person name="Gross S."/>
            <person name="Mandapat C."/>
            <person name="Jackson L."/>
            <person name="Mathew T."/>
            <person name="Pu L."/>
            <person name="Thornton R."/>
            <person name="Saada N."/>
            <person name="Wilczek-Boney K.B."/>
            <person name="Lee S."/>
            <person name="Kovar C."/>
            <person name="Wu Y."/>
            <person name="Scherer S.E."/>
            <person name="Worley K.C."/>
            <person name="Muzny D.M."/>
            <person name="Gibbs R."/>
        </authorList>
    </citation>
    <scope>NUCLEOTIDE SEQUENCE</scope>
    <source>
        <strain evidence="12">Brora</strain>
    </source>
</reference>
<evidence type="ECO:0000256" key="2">
    <source>
        <dbReference type="ARBA" id="ARBA00022473"/>
    </source>
</evidence>
<dbReference type="PANTHER" id="PTHR46294:SF4">
    <property type="entry name" value="SEGMENTATION PROTEIN EVEN-SKIPPED"/>
    <property type="match status" value="1"/>
</dbReference>
<dbReference type="InterPro" id="IPR017970">
    <property type="entry name" value="Homeobox_CS"/>
</dbReference>
<evidence type="ECO:0000256" key="3">
    <source>
        <dbReference type="ARBA" id="ARBA00023125"/>
    </source>
</evidence>
<keyword evidence="4 7" id="KW-0371">Homeobox</keyword>
<dbReference type="Gene3D" id="1.10.10.60">
    <property type="entry name" value="Homeodomain-like"/>
    <property type="match status" value="1"/>
</dbReference>
<protein>
    <recommendedName>
        <fullName evidence="10">Homeobox domain-containing protein</fullName>
    </recommendedName>
</protein>
<evidence type="ECO:0000313" key="12">
    <source>
        <dbReference type="Proteomes" id="UP000014500"/>
    </source>
</evidence>
<evidence type="ECO:0000256" key="4">
    <source>
        <dbReference type="ARBA" id="ARBA00023155"/>
    </source>
</evidence>
<feature type="compositionally biased region" description="Polar residues" evidence="9">
    <location>
        <begin position="168"/>
        <end position="188"/>
    </location>
</feature>
<dbReference type="PROSITE" id="PS00027">
    <property type="entry name" value="HOMEOBOX_1"/>
    <property type="match status" value="1"/>
</dbReference>
<organism evidence="11 12">
    <name type="scientific">Strigamia maritima</name>
    <name type="common">European centipede</name>
    <name type="synonym">Geophilus maritimus</name>
    <dbReference type="NCBI Taxonomy" id="126957"/>
    <lineage>
        <taxon>Eukaryota</taxon>
        <taxon>Metazoa</taxon>
        <taxon>Ecdysozoa</taxon>
        <taxon>Arthropoda</taxon>
        <taxon>Myriapoda</taxon>
        <taxon>Chilopoda</taxon>
        <taxon>Pleurostigmophora</taxon>
        <taxon>Geophilomorpha</taxon>
        <taxon>Linotaeniidae</taxon>
        <taxon>Strigamia</taxon>
    </lineage>
</organism>
<dbReference type="InterPro" id="IPR020479">
    <property type="entry name" value="HD_metazoa"/>
</dbReference>
<evidence type="ECO:0000259" key="10">
    <source>
        <dbReference type="PROSITE" id="PS50071"/>
    </source>
</evidence>
<evidence type="ECO:0000256" key="9">
    <source>
        <dbReference type="SAM" id="MobiDB-lite"/>
    </source>
</evidence>
<evidence type="ECO:0000256" key="7">
    <source>
        <dbReference type="PROSITE-ProRule" id="PRU00108"/>
    </source>
</evidence>